<proteinExistence type="inferred from homology"/>
<dbReference type="GO" id="GO:0005988">
    <property type="term" value="P:lactose metabolic process"/>
    <property type="evidence" value="ECO:0007669"/>
    <property type="project" value="UniProtKB-KW"/>
</dbReference>
<organism evidence="8 9">
    <name type="scientific">Desulfosporosinus fructosivorans</name>
    <dbReference type="NCBI Taxonomy" id="2018669"/>
    <lineage>
        <taxon>Bacteria</taxon>
        <taxon>Bacillati</taxon>
        <taxon>Bacillota</taxon>
        <taxon>Clostridia</taxon>
        <taxon>Eubacteriales</taxon>
        <taxon>Desulfitobacteriaceae</taxon>
        <taxon>Desulfosporosinus</taxon>
    </lineage>
</organism>
<comment type="caution">
    <text evidence="8">The sequence shown here is derived from an EMBL/GenBank/DDBJ whole genome shotgun (WGS) entry which is preliminary data.</text>
</comment>
<keyword evidence="3 6" id="KW-0547">Nucleotide-binding</keyword>
<comment type="pathway">
    <text evidence="6">Carbohydrate metabolism; D-tagatose 6-phosphate degradation; D-glyceraldehyde 3-phosphate and glycerone phosphate from D-tagatose 6-phosphate: step 1/2.</text>
</comment>
<keyword evidence="5 6" id="KW-0067">ATP-binding</keyword>
<dbReference type="PANTHER" id="PTHR46566:SF2">
    <property type="entry name" value="ATP-DEPENDENT 6-PHOSPHOFRUCTOKINASE ISOZYME 2"/>
    <property type="match status" value="1"/>
</dbReference>
<dbReference type="CDD" id="cd01164">
    <property type="entry name" value="FruK_PfkB_like"/>
    <property type="match status" value="1"/>
</dbReference>
<dbReference type="OrthoDB" id="9801219at2"/>
<evidence type="ECO:0000256" key="2">
    <source>
        <dbReference type="ARBA" id="ARBA00022679"/>
    </source>
</evidence>
<evidence type="ECO:0000256" key="4">
    <source>
        <dbReference type="ARBA" id="ARBA00022777"/>
    </source>
</evidence>
<evidence type="ECO:0000313" key="8">
    <source>
        <dbReference type="EMBL" id="TGE39848.1"/>
    </source>
</evidence>
<dbReference type="GO" id="GO:0044281">
    <property type="term" value="P:small molecule metabolic process"/>
    <property type="evidence" value="ECO:0007669"/>
    <property type="project" value="UniProtKB-ARBA"/>
</dbReference>
<dbReference type="GO" id="GO:0008662">
    <property type="term" value="F:1-phosphofructokinase activity"/>
    <property type="evidence" value="ECO:0007669"/>
    <property type="project" value="InterPro"/>
</dbReference>
<keyword evidence="4 8" id="KW-0418">Kinase</keyword>
<dbReference type="UniPathway" id="UPA00704">
    <property type="reaction ID" value="UER00715"/>
</dbReference>
<sequence length="310" mass="33510">MIKTVTLNAAIDKTVEVQDFRVGAVNRITKLQLDAGGKGINVSKVIHALNGKSIAVGVLAGRNGEYIRAEIERRGIVHDFLFVDGETRINLKVVDPLNSTFTDINEAGTLVTDQELVQLEGKIFKELGSDSSLVLSGSIPSSVPVTIYRHWIEKAKGLGVKTFLDADGELLREGLKAKPYLAKPNLHELERLVDHELSRLEDVAVAARNLLKQGLEVVVVSLGAEGALFAYQDKVIHAEGLSIEVKSTVGAGDAMMAALTLVPAGEDYLERAVRWSLATSAAQVATTGSQPPEFSQVLSYLDQVRYRVLA</sequence>
<evidence type="ECO:0000313" key="9">
    <source>
        <dbReference type="Proteomes" id="UP000298460"/>
    </source>
</evidence>
<dbReference type="RefSeq" id="WP_135544786.1">
    <property type="nucleotide sequence ID" value="NZ_SPQQ01000001.1"/>
</dbReference>
<feature type="domain" description="Carbohydrate kinase PfkB" evidence="7">
    <location>
        <begin position="7"/>
        <end position="292"/>
    </location>
</feature>
<dbReference type="NCBIfam" id="TIGR03168">
    <property type="entry name" value="1-PFK"/>
    <property type="match status" value="1"/>
</dbReference>
<dbReference type="InterPro" id="IPR029056">
    <property type="entry name" value="Ribokinase-like"/>
</dbReference>
<keyword evidence="9" id="KW-1185">Reference proteome</keyword>
<dbReference type="PIRSF" id="PIRSF000535">
    <property type="entry name" value="1PFK/6PFK/LacC"/>
    <property type="match status" value="1"/>
</dbReference>
<comment type="similarity">
    <text evidence="1">Belongs to the carbohydrate kinase pfkB family.</text>
</comment>
<dbReference type="InterPro" id="IPR017583">
    <property type="entry name" value="Tagatose/fructose_Pkinase"/>
</dbReference>
<dbReference type="PANTHER" id="PTHR46566">
    <property type="entry name" value="1-PHOSPHOFRUCTOKINASE-RELATED"/>
    <property type="match status" value="1"/>
</dbReference>
<dbReference type="EC" id="2.7.1.144" evidence="6"/>
<keyword evidence="6" id="KW-0423">Lactose metabolism</keyword>
<dbReference type="GO" id="GO:0005524">
    <property type="term" value="F:ATP binding"/>
    <property type="evidence" value="ECO:0007669"/>
    <property type="project" value="UniProtKB-KW"/>
</dbReference>
<gene>
    <name evidence="8" type="primary">pfkB</name>
    <name evidence="8" type="ORF">E4K67_02345</name>
</gene>
<dbReference type="EMBL" id="SPQQ01000001">
    <property type="protein sequence ID" value="TGE39848.1"/>
    <property type="molecule type" value="Genomic_DNA"/>
</dbReference>
<dbReference type="Proteomes" id="UP000298460">
    <property type="component" value="Unassembled WGS sequence"/>
</dbReference>
<comment type="similarity">
    <text evidence="6">Belongs to the carbohydrate kinase PfkB family. LacC subfamily.</text>
</comment>
<dbReference type="AlphaFoldDB" id="A0A4Z0RAH8"/>
<dbReference type="InterPro" id="IPR022463">
    <property type="entry name" value="1-PFruKinase"/>
</dbReference>
<dbReference type="FunFam" id="3.40.1190.20:FF:000001">
    <property type="entry name" value="Phosphofructokinase"/>
    <property type="match status" value="1"/>
</dbReference>
<dbReference type="SUPFAM" id="SSF53613">
    <property type="entry name" value="Ribokinase-like"/>
    <property type="match status" value="1"/>
</dbReference>
<dbReference type="NCBIfam" id="TIGR03828">
    <property type="entry name" value="pfkB"/>
    <property type="match status" value="1"/>
</dbReference>
<keyword evidence="2 6" id="KW-0808">Transferase</keyword>
<dbReference type="GO" id="GO:0016052">
    <property type="term" value="P:carbohydrate catabolic process"/>
    <property type="evidence" value="ECO:0007669"/>
    <property type="project" value="UniProtKB-ARBA"/>
</dbReference>
<dbReference type="Gene3D" id="3.40.1190.20">
    <property type="match status" value="1"/>
</dbReference>
<evidence type="ECO:0000256" key="3">
    <source>
        <dbReference type="ARBA" id="ARBA00022741"/>
    </source>
</evidence>
<evidence type="ECO:0000256" key="6">
    <source>
        <dbReference type="PIRNR" id="PIRNR000535"/>
    </source>
</evidence>
<evidence type="ECO:0000256" key="1">
    <source>
        <dbReference type="ARBA" id="ARBA00005380"/>
    </source>
</evidence>
<name>A0A4Z0RAH8_9FIRM</name>
<reference evidence="8 9" key="1">
    <citation type="submission" date="2019-03" db="EMBL/GenBank/DDBJ databases">
        <title>Draft Genome Sequence of Desulfosporosinus fructosivorans Strain 63.6F, Isolated from Marine Sediment in the Baltic Sea.</title>
        <authorList>
            <person name="Hausmann B."/>
            <person name="Vandieken V."/>
            <person name="Pjevac P."/>
            <person name="Schreck K."/>
            <person name="Herbold C.W."/>
            <person name="Loy A."/>
        </authorList>
    </citation>
    <scope>NUCLEOTIDE SEQUENCE [LARGE SCALE GENOMIC DNA]</scope>
    <source>
        <strain evidence="8 9">63.6F</strain>
    </source>
</reference>
<dbReference type="Pfam" id="PF00294">
    <property type="entry name" value="PfkB"/>
    <property type="match status" value="1"/>
</dbReference>
<dbReference type="GO" id="GO:2001059">
    <property type="term" value="P:D-tagatose 6-phosphate catabolic process"/>
    <property type="evidence" value="ECO:0007669"/>
    <property type="project" value="UniProtKB-UniPathway"/>
</dbReference>
<accession>A0A4Z0RAH8</accession>
<dbReference type="GO" id="GO:0009024">
    <property type="term" value="F:tagatose-6-phosphate kinase activity"/>
    <property type="evidence" value="ECO:0007669"/>
    <property type="project" value="UniProtKB-EC"/>
</dbReference>
<evidence type="ECO:0000259" key="7">
    <source>
        <dbReference type="Pfam" id="PF00294"/>
    </source>
</evidence>
<dbReference type="InterPro" id="IPR011611">
    <property type="entry name" value="PfkB_dom"/>
</dbReference>
<dbReference type="GO" id="GO:0005829">
    <property type="term" value="C:cytosol"/>
    <property type="evidence" value="ECO:0007669"/>
    <property type="project" value="TreeGrafter"/>
</dbReference>
<comment type="catalytic activity">
    <reaction evidence="6">
        <text>D-tagatofuranose 6-phosphate + ATP = D-tagatofuranose 1,6-bisphosphate + ADP + H(+)</text>
        <dbReference type="Rhea" id="RHEA:12420"/>
        <dbReference type="ChEBI" id="CHEBI:15378"/>
        <dbReference type="ChEBI" id="CHEBI:30616"/>
        <dbReference type="ChEBI" id="CHEBI:58694"/>
        <dbReference type="ChEBI" id="CHEBI:58695"/>
        <dbReference type="ChEBI" id="CHEBI:456216"/>
        <dbReference type="EC" id="2.7.1.144"/>
    </reaction>
</comment>
<evidence type="ECO:0000256" key="5">
    <source>
        <dbReference type="ARBA" id="ARBA00022840"/>
    </source>
</evidence>
<protein>
    <recommendedName>
        <fullName evidence="6">Tagatose-6-phosphate kinase</fullName>
        <ecNumber evidence="6">2.7.1.144</ecNumber>
    </recommendedName>
</protein>